<evidence type="ECO:0000259" key="2">
    <source>
        <dbReference type="Pfam" id="PF13439"/>
    </source>
</evidence>
<dbReference type="PANTHER" id="PTHR45947">
    <property type="entry name" value="SULFOQUINOVOSYL TRANSFERASE SQD2"/>
    <property type="match status" value="1"/>
</dbReference>
<dbReference type="Gene3D" id="3.40.50.2000">
    <property type="entry name" value="Glycogen Phosphorylase B"/>
    <property type="match status" value="2"/>
</dbReference>
<dbReference type="OrthoDB" id="9775208at2"/>
<gene>
    <name evidence="3" type="ORF">Kalk_14695</name>
</gene>
<protein>
    <submittedName>
        <fullName evidence="3">Glycosyltransferase</fullName>
    </submittedName>
</protein>
<dbReference type="Proteomes" id="UP000235116">
    <property type="component" value="Chromosome"/>
</dbReference>
<feature type="domain" description="Glycosyltransferase subfamily 4-like N-terminal" evidence="2">
    <location>
        <begin position="18"/>
        <end position="177"/>
    </location>
</feature>
<dbReference type="GO" id="GO:0016757">
    <property type="term" value="F:glycosyltransferase activity"/>
    <property type="evidence" value="ECO:0007669"/>
    <property type="project" value="UniProtKB-ARBA"/>
</dbReference>
<dbReference type="Pfam" id="PF13439">
    <property type="entry name" value="Glyco_transf_4"/>
    <property type="match status" value="1"/>
</dbReference>
<dbReference type="InterPro" id="IPR050194">
    <property type="entry name" value="Glycosyltransferase_grp1"/>
</dbReference>
<evidence type="ECO:0000259" key="1">
    <source>
        <dbReference type="Pfam" id="PF00534"/>
    </source>
</evidence>
<proteinExistence type="predicted"/>
<dbReference type="Pfam" id="PF00534">
    <property type="entry name" value="Glycos_transf_1"/>
    <property type="match status" value="1"/>
</dbReference>
<dbReference type="RefSeq" id="WP_101894966.1">
    <property type="nucleotide sequence ID" value="NZ_CP022684.1"/>
</dbReference>
<accession>A0A2K9LN70</accession>
<keyword evidence="4" id="KW-1185">Reference proteome</keyword>
<dbReference type="PANTHER" id="PTHR45947:SF14">
    <property type="entry name" value="SLL1723 PROTEIN"/>
    <property type="match status" value="1"/>
</dbReference>
<organism evidence="3 4">
    <name type="scientific">Ketobacter alkanivorans</name>
    <dbReference type="NCBI Taxonomy" id="1917421"/>
    <lineage>
        <taxon>Bacteria</taxon>
        <taxon>Pseudomonadati</taxon>
        <taxon>Pseudomonadota</taxon>
        <taxon>Gammaproteobacteria</taxon>
        <taxon>Pseudomonadales</taxon>
        <taxon>Ketobacteraceae</taxon>
        <taxon>Ketobacter</taxon>
    </lineage>
</organism>
<evidence type="ECO:0000313" key="3">
    <source>
        <dbReference type="EMBL" id="AUM13591.1"/>
    </source>
</evidence>
<dbReference type="AlphaFoldDB" id="A0A2K9LN70"/>
<feature type="domain" description="Glycosyl transferase family 1" evidence="1">
    <location>
        <begin position="187"/>
        <end position="346"/>
    </location>
</feature>
<dbReference type="EMBL" id="CP022684">
    <property type="protein sequence ID" value="AUM13591.1"/>
    <property type="molecule type" value="Genomic_DNA"/>
</dbReference>
<reference evidence="4" key="1">
    <citation type="submission" date="2017-08" db="EMBL/GenBank/DDBJ databases">
        <title>Direct submision.</title>
        <authorList>
            <person name="Kim S.-J."/>
            <person name="Rhee S.-K."/>
        </authorList>
    </citation>
    <scope>NUCLEOTIDE SEQUENCE [LARGE SCALE GENOMIC DNA]</scope>
    <source>
        <strain evidence="4">GI5</strain>
    </source>
</reference>
<sequence>MSEPVKVLQFICPTGFYGAERWILTLAKNLDPAKVQCDLAVTVEPNLQELELENQYRLLVGKTHKIEMSGRFDIGVIRRLCNVIRSEGYQIIHTHGYKSDILGLIAARLTGIRALSTPHGFENADDWKLKTYIGLGNQFLKWFDRVAPLSEQLCEDMRTIGVNQAKVRYIQNGVDLDEVEQHRNDSRALPKTMKRIGFIGQMISRKNIFDLLDIFDDIASRHDDVELKLLGDGEQRPELEQYADKLKFKDRIEFLGFRDDRLDWLKSFDLFVMTSTLEGIPRCLMETMAMGVPVAAYNIAGIDQLVQHNETGMLADLGDKQTLTQHWETLIYDAASAERISANARKYVMDHFSGKRMAQEYDSLFAEMLVAKRL</sequence>
<dbReference type="InterPro" id="IPR001296">
    <property type="entry name" value="Glyco_trans_1"/>
</dbReference>
<dbReference type="InterPro" id="IPR028098">
    <property type="entry name" value="Glyco_trans_4-like_N"/>
</dbReference>
<dbReference type="KEGG" id="kak:Kalk_14695"/>
<dbReference type="SUPFAM" id="SSF53756">
    <property type="entry name" value="UDP-Glycosyltransferase/glycogen phosphorylase"/>
    <property type="match status" value="1"/>
</dbReference>
<evidence type="ECO:0000313" key="4">
    <source>
        <dbReference type="Proteomes" id="UP000235116"/>
    </source>
</evidence>
<keyword evidence="3" id="KW-0808">Transferase</keyword>
<name>A0A2K9LN70_9GAMM</name>